<dbReference type="PANTHER" id="PTHR10629:SF52">
    <property type="entry name" value="DNA (CYTOSINE-5)-METHYLTRANSFERASE 1"/>
    <property type="match status" value="1"/>
</dbReference>
<evidence type="ECO:0000256" key="2">
    <source>
        <dbReference type="ARBA" id="ARBA00022603"/>
    </source>
</evidence>
<evidence type="ECO:0000313" key="10">
    <source>
        <dbReference type="Proteomes" id="UP000017142"/>
    </source>
</evidence>
<evidence type="ECO:0000256" key="4">
    <source>
        <dbReference type="ARBA" id="ARBA00022691"/>
    </source>
</evidence>
<dbReference type="GO" id="GO:0032259">
    <property type="term" value="P:methylation"/>
    <property type="evidence" value="ECO:0007669"/>
    <property type="project" value="UniProtKB-KW"/>
</dbReference>
<dbReference type="GO" id="GO:0003677">
    <property type="term" value="F:DNA binding"/>
    <property type="evidence" value="ECO:0007669"/>
    <property type="project" value="TreeGrafter"/>
</dbReference>
<protein>
    <recommendedName>
        <fullName evidence="1">DNA (cytosine-5-)-methyltransferase</fullName>
        <ecNumber evidence="1">2.1.1.37</ecNumber>
    </recommendedName>
</protein>
<dbReference type="Gene3D" id="3.90.120.10">
    <property type="entry name" value="DNA Methylase, subunit A, domain 2"/>
    <property type="match status" value="1"/>
</dbReference>
<dbReference type="PANTHER" id="PTHR10629">
    <property type="entry name" value="CYTOSINE-SPECIFIC METHYLTRANSFERASE"/>
    <property type="match status" value="1"/>
</dbReference>
<dbReference type="InterPro" id="IPR029063">
    <property type="entry name" value="SAM-dependent_MTases_sf"/>
</dbReference>
<comment type="catalytic activity">
    <reaction evidence="6">
        <text>a 2'-deoxycytidine in DNA + S-adenosyl-L-methionine = a 5-methyl-2'-deoxycytidine in DNA + S-adenosyl-L-homocysteine + H(+)</text>
        <dbReference type="Rhea" id="RHEA:13681"/>
        <dbReference type="Rhea" id="RHEA-COMP:11369"/>
        <dbReference type="Rhea" id="RHEA-COMP:11370"/>
        <dbReference type="ChEBI" id="CHEBI:15378"/>
        <dbReference type="ChEBI" id="CHEBI:57856"/>
        <dbReference type="ChEBI" id="CHEBI:59789"/>
        <dbReference type="ChEBI" id="CHEBI:85452"/>
        <dbReference type="ChEBI" id="CHEBI:85454"/>
        <dbReference type="EC" id="2.1.1.37"/>
    </reaction>
</comment>
<dbReference type="EC" id="2.1.1.37" evidence="1"/>
<dbReference type="NCBIfam" id="TIGR00675">
    <property type="entry name" value="dcm"/>
    <property type="match status" value="1"/>
</dbReference>
<dbReference type="EMBL" id="AMWE01000002">
    <property type="protein sequence ID" value="ERO58467.1"/>
    <property type="molecule type" value="Genomic_DNA"/>
</dbReference>
<evidence type="ECO:0000256" key="8">
    <source>
        <dbReference type="RuleBase" id="RU000416"/>
    </source>
</evidence>
<dbReference type="InterPro" id="IPR050390">
    <property type="entry name" value="C5-Methyltransferase"/>
</dbReference>
<dbReference type="PROSITE" id="PS51679">
    <property type="entry name" value="SAM_MT_C5"/>
    <property type="match status" value="1"/>
</dbReference>
<dbReference type="SUPFAM" id="SSF53335">
    <property type="entry name" value="S-adenosyl-L-methionine-dependent methyltransferases"/>
    <property type="match status" value="1"/>
</dbReference>
<evidence type="ECO:0000256" key="3">
    <source>
        <dbReference type="ARBA" id="ARBA00022679"/>
    </source>
</evidence>
<dbReference type="Proteomes" id="UP000017142">
    <property type="component" value="Unassembled WGS sequence"/>
</dbReference>
<evidence type="ECO:0000256" key="1">
    <source>
        <dbReference type="ARBA" id="ARBA00011975"/>
    </source>
</evidence>
<dbReference type="GO" id="GO:0003886">
    <property type="term" value="F:DNA (cytosine-5-)-methyltransferase activity"/>
    <property type="evidence" value="ECO:0007669"/>
    <property type="project" value="UniProtKB-EC"/>
</dbReference>
<keyword evidence="3 7" id="KW-0808">Transferase</keyword>
<dbReference type="InterPro" id="IPR001525">
    <property type="entry name" value="C5_MeTfrase"/>
</dbReference>
<gene>
    <name evidence="9" type="ORF">A544_1643</name>
</gene>
<dbReference type="Pfam" id="PF00145">
    <property type="entry name" value="DNA_methylase"/>
    <property type="match status" value="1"/>
</dbReference>
<feature type="active site" evidence="7">
    <location>
        <position position="84"/>
    </location>
</feature>
<dbReference type="PRINTS" id="PR00105">
    <property type="entry name" value="C5METTRFRASE"/>
</dbReference>
<comment type="caution">
    <text evidence="9">The sequence shown here is derived from an EMBL/GenBank/DDBJ whole genome shotgun (WGS) entry which is preliminary data.</text>
</comment>
<evidence type="ECO:0000256" key="6">
    <source>
        <dbReference type="ARBA" id="ARBA00047422"/>
    </source>
</evidence>
<keyword evidence="2 7" id="KW-0489">Methyltransferase</keyword>
<organism evidence="9 10">
    <name type="scientific">Dickeya solani D s0432-1</name>
    <dbReference type="NCBI Taxonomy" id="1231725"/>
    <lineage>
        <taxon>Bacteria</taxon>
        <taxon>Pseudomonadati</taxon>
        <taxon>Pseudomonadota</taxon>
        <taxon>Gammaproteobacteria</taxon>
        <taxon>Enterobacterales</taxon>
        <taxon>Pectobacteriaceae</taxon>
        <taxon>Dickeya</taxon>
    </lineage>
</organism>
<sequence>MDTKLIAIDFFCGCGGASEGLRQAGFDIVLGIDVDQQASETYKANFPDADFIFDDIRNVTVERVANSIAFKSADGLLLSACAPCQPFSQQNKYKNKDDERICLLDETHRFVSRLLPEYILLENVPGIQKIDGSKESPFTRFISLLDKLNYHYVYFVANAEKYGVPQRRKRFVLLASLLGPISIPEPTHDIENSPVKTVREFIGEYPKLASGEVDKNDELHRSAILTELNLERIKNTPEGGDRRDWPTNLINTCHKDYTGHTDTYGRMSWDKPAPTLTTKCNSYSNGRFGHPDITQNRAISIREASRLQTFPKKYIFKGSFNSMAKQIGNAVPCELARQFGLHFIEHNEASKRDNHGKF</sequence>
<evidence type="ECO:0000256" key="7">
    <source>
        <dbReference type="PROSITE-ProRule" id="PRU01016"/>
    </source>
</evidence>
<evidence type="ECO:0000256" key="5">
    <source>
        <dbReference type="ARBA" id="ARBA00022747"/>
    </source>
</evidence>
<reference evidence="10" key="1">
    <citation type="journal article" date="2013" name="Diversity">
        <title>Genome Sequence of Dickeya solani, a New soft Rot Pathogen of Potato, Suggests its Emergence May Be Related to a Novel Combination of Non-Ribosomal Peptide/Polyketide Synthetase Clusters.</title>
        <authorList>
            <person name="Garlant L."/>
            <person name="Koskinen P."/>
            <person name="Rouhiainen L."/>
            <person name="Laine P."/>
            <person name="Paulin L."/>
            <person name="Auvinen P."/>
            <person name="Holm L."/>
            <person name="Pirhonen M."/>
        </authorList>
    </citation>
    <scope>NUCLEOTIDE SEQUENCE [LARGE SCALE GENOMIC DNA]</scope>
    <source>
        <strain evidence="10">D s0432-1</strain>
    </source>
</reference>
<dbReference type="GO" id="GO:0044027">
    <property type="term" value="P:negative regulation of gene expression via chromosomal CpG island methylation"/>
    <property type="evidence" value="ECO:0007669"/>
    <property type="project" value="TreeGrafter"/>
</dbReference>
<evidence type="ECO:0000313" key="9">
    <source>
        <dbReference type="EMBL" id="ERO58467.1"/>
    </source>
</evidence>
<keyword evidence="4 7" id="KW-0949">S-adenosyl-L-methionine</keyword>
<dbReference type="GO" id="GO:0009307">
    <property type="term" value="P:DNA restriction-modification system"/>
    <property type="evidence" value="ECO:0007669"/>
    <property type="project" value="UniProtKB-KW"/>
</dbReference>
<proteinExistence type="inferred from homology"/>
<comment type="similarity">
    <text evidence="7 8">Belongs to the class I-like SAM-binding methyltransferase superfamily. C5-methyltransferase family.</text>
</comment>
<keyword evidence="5" id="KW-0680">Restriction system</keyword>
<name>A0AAV3KCY4_9GAMM</name>
<dbReference type="Gene3D" id="3.40.50.150">
    <property type="entry name" value="Vaccinia Virus protein VP39"/>
    <property type="match status" value="1"/>
</dbReference>
<accession>A0AAV3KCY4</accession>
<dbReference type="AlphaFoldDB" id="A0AAV3KCY4"/>